<dbReference type="GO" id="GO:0006935">
    <property type="term" value="P:chemotaxis"/>
    <property type="evidence" value="ECO:0007669"/>
    <property type="project" value="InterPro"/>
</dbReference>
<accession>A0A850PIU4</accession>
<evidence type="ECO:0000313" key="1">
    <source>
        <dbReference type="EMBL" id="NVN41722.1"/>
    </source>
</evidence>
<dbReference type="Proteomes" id="UP000585665">
    <property type="component" value="Unassembled WGS sequence"/>
</dbReference>
<reference evidence="1 2" key="1">
    <citation type="submission" date="2020-06" db="EMBL/GenBank/DDBJ databases">
        <title>Description of novel acetic acid bacteria.</title>
        <authorList>
            <person name="Sombolestani A."/>
        </authorList>
    </citation>
    <scope>NUCLEOTIDE SEQUENCE [LARGE SCALE GENOMIC DNA]</scope>
    <source>
        <strain evidence="1 2">LMG 27010</strain>
    </source>
</reference>
<dbReference type="EMBL" id="JABXXR010000173">
    <property type="protein sequence ID" value="NVN41722.1"/>
    <property type="molecule type" value="Genomic_DNA"/>
</dbReference>
<dbReference type="SUPFAM" id="SSF50341">
    <property type="entry name" value="CheW-like"/>
    <property type="match status" value="1"/>
</dbReference>
<dbReference type="GO" id="GO:0007165">
    <property type="term" value="P:signal transduction"/>
    <property type="evidence" value="ECO:0007669"/>
    <property type="project" value="InterPro"/>
</dbReference>
<organism evidence="1 2">
    <name type="scientific">Ameyamaea chiangmaiensis</name>
    <dbReference type="NCBI Taxonomy" id="442969"/>
    <lineage>
        <taxon>Bacteria</taxon>
        <taxon>Pseudomonadati</taxon>
        <taxon>Pseudomonadota</taxon>
        <taxon>Alphaproteobacteria</taxon>
        <taxon>Acetobacterales</taxon>
        <taxon>Acetobacteraceae</taxon>
        <taxon>Ameyamaea</taxon>
    </lineage>
</organism>
<proteinExistence type="predicted"/>
<name>A0A850PIU4_9PROT</name>
<gene>
    <name evidence="1" type="ORF">HUK82_14295</name>
</gene>
<evidence type="ECO:0008006" key="3">
    <source>
        <dbReference type="Google" id="ProtNLM"/>
    </source>
</evidence>
<comment type="caution">
    <text evidence="1">The sequence shown here is derived from an EMBL/GenBank/DDBJ whole genome shotgun (WGS) entry which is preliminary data.</text>
</comment>
<evidence type="ECO:0000313" key="2">
    <source>
        <dbReference type="Proteomes" id="UP000585665"/>
    </source>
</evidence>
<dbReference type="AlphaFoldDB" id="A0A850PIU4"/>
<protein>
    <recommendedName>
        <fullName evidence="3">CheW-like domain-containing protein</fullName>
    </recommendedName>
</protein>
<keyword evidence="2" id="KW-1185">Reference proteome</keyword>
<dbReference type="RefSeq" id="WP_176614599.1">
    <property type="nucleotide sequence ID" value="NZ_JABXXR010000173.1"/>
</dbReference>
<dbReference type="InterPro" id="IPR036061">
    <property type="entry name" value="CheW-like_dom_sf"/>
</dbReference>
<sequence>MDMNALFDRFADRIMRERTALLAARDAASSTTGSAELMTVVMFDNEALLLPARHVLRLSAPHWTSMPVRQGLRGDIVRGMHGYLSELYTVLDPAPLLGLPGLAEPRVQILLRPDPAWKGARVALLASRVADIVAVDAAPGPGGTVRLPDGRIMRLIAPDVLLPRVFGPAVSPVSDTRDTQS</sequence>